<accession>H2C4C1</accession>
<organism evidence="1 2">
    <name type="scientific">Metallosphaera yellowstonensis MK1</name>
    <dbReference type="NCBI Taxonomy" id="671065"/>
    <lineage>
        <taxon>Archaea</taxon>
        <taxon>Thermoproteota</taxon>
        <taxon>Thermoprotei</taxon>
        <taxon>Sulfolobales</taxon>
        <taxon>Sulfolobaceae</taxon>
        <taxon>Metallosphaera</taxon>
    </lineage>
</organism>
<sequence length="53" mass="5744">MTGTAQEDGREVGWILKFPSTSLNDLGVTVYEPLGGVPVVYLEVVKEGKLRHG</sequence>
<proteinExistence type="predicted"/>
<name>H2C4C1_9CREN</name>
<keyword evidence="2" id="KW-1185">Reference proteome</keyword>
<evidence type="ECO:0000313" key="2">
    <source>
        <dbReference type="Proteomes" id="UP000003980"/>
    </source>
</evidence>
<gene>
    <name evidence="1" type="ORF">MetMK1DRAFT_00002880</name>
</gene>
<dbReference type="EMBL" id="JH597761">
    <property type="protein sequence ID" value="EHP69786.1"/>
    <property type="molecule type" value="Genomic_DNA"/>
</dbReference>
<dbReference type="AlphaFoldDB" id="H2C4C1"/>
<dbReference type="eggNOG" id="arCOG00679">
    <property type="taxonomic scope" value="Archaea"/>
</dbReference>
<protein>
    <submittedName>
        <fullName evidence="1">Uncharacterized protein</fullName>
    </submittedName>
</protein>
<reference evidence="1 2" key="1">
    <citation type="submission" date="2012-01" db="EMBL/GenBank/DDBJ databases">
        <title>Improved High-Quality Draft sequence of Metallosphaera yellowstonensis MK1.</title>
        <authorList>
            <consortium name="US DOE Joint Genome Institute"/>
            <person name="Lucas S."/>
            <person name="Han J."/>
            <person name="Cheng J.-F."/>
            <person name="Goodwin L."/>
            <person name="Pitluck S."/>
            <person name="Peters L."/>
            <person name="Teshima H."/>
            <person name="Detter J.C."/>
            <person name="Han C."/>
            <person name="Tapia R."/>
            <person name="Land M."/>
            <person name="Hauser L."/>
            <person name="Kyrpides N."/>
            <person name="Kozubal M."/>
            <person name="Macur R.E."/>
            <person name="Jay Z."/>
            <person name="Inskeep W."/>
            <person name="Woyke T."/>
        </authorList>
    </citation>
    <scope>NUCLEOTIDE SEQUENCE [LARGE SCALE GENOMIC DNA]</scope>
    <source>
        <strain evidence="1 2">MK1</strain>
    </source>
</reference>
<dbReference type="Proteomes" id="UP000003980">
    <property type="component" value="Unassembled WGS sequence"/>
</dbReference>
<evidence type="ECO:0000313" key="1">
    <source>
        <dbReference type="EMBL" id="EHP69786.1"/>
    </source>
</evidence>
<dbReference type="HOGENOM" id="CLU_207589_2_0_2"/>